<evidence type="ECO:0000313" key="3">
    <source>
        <dbReference type="Proteomes" id="UP000250235"/>
    </source>
</evidence>
<evidence type="ECO:0000313" key="2">
    <source>
        <dbReference type="EMBL" id="KZV26600.1"/>
    </source>
</evidence>
<name>A0A2Z7B029_9LAMI</name>
<dbReference type="AlphaFoldDB" id="A0A2Z7B029"/>
<dbReference type="EMBL" id="KV011193">
    <property type="protein sequence ID" value="KZV26600.1"/>
    <property type="molecule type" value="Genomic_DNA"/>
</dbReference>
<evidence type="ECO:0000256" key="1">
    <source>
        <dbReference type="SAM" id="MobiDB-lite"/>
    </source>
</evidence>
<reference evidence="2 3" key="1">
    <citation type="journal article" date="2015" name="Proc. Natl. Acad. Sci. U.S.A.">
        <title>The resurrection genome of Boea hygrometrica: A blueprint for survival of dehydration.</title>
        <authorList>
            <person name="Xiao L."/>
            <person name="Yang G."/>
            <person name="Zhang L."/>
            <person name="Yang X."/>
            <person name="Zhao S."/>
            <person name="Ji Z."/>
            <person name="Zhou Q."/>
            <person name="Hu M."/>
            <person name="Wang Y."/>
            <person name="Chen M."/>
            <person name="Xu Y."/>
            <person name="Jin H."/>
            <person name="Xiao X."/>
            <person name="Hu G."/>
            <person name="Bao F."/>
            <person name="Hu Y."/>
            <person name="Wan P."/>
            <person name="Li L."/>
            <person name="Deng X."/>
            <person name="Kuang T."/>
            <person name="Xiang C."/>
            <person name="Zhu J.K."/>
            <person name="Oliver M.J."/>
            <person name="He Y."/>
        </authorList>
    </citation>
    <scope>NUCLEOTIDE SEQUENCE [LARGE SCALE GENOMIC DNA]</scope>
    <source>
        <strain evidence="3">cv. XS01</strain>
    </source>
</reference>
<sequence>MWSHGFWGVTGGAKRKLVLDSSDSEATVFVPPVLITKKNWTKRTNKVKPTADHQDESQPGTIPDIPAGSNKSSTADMELVINEGTIVFRFGPEKQAQQSFTFAGTGIFALVEIREINKVTHFLPNIDPTAKGKGMLEAIALPNPVDEHCQLMLKPCGKMYRVKWLIMTNGSLMHYDTWYRFEFQGVPAVNLVAGGS</sequence>
<accession>A0A2Z7B029</accession>
<dbReference type="Proteomes" id="UP000250235">
    <property type="component" value="Unassembled WGS sequence"/>
</dbReference>
<gene>
    <name evidence="2" type="ORF">F511_24526</name>
</gene>
<feature type="region of interest" description="Disordered" evidence="1">
    <location>
        <begin position="44"/>
        <end position="71"/>
    </location>
</feature>
<keyword evidence="3" id="KW-1185">Reference proteome</keyword>
<organism evidence="2 3">
    <name type="scientific">Dorcoceras hygrometricum</name>
    <dbReference type="NCBI Taxonomy" id="472368"/>
    <lineage>
        <taxon>Eukaryota</taxon>
        <taxon>Viridiplantae</taxon>
        <taxon>Streptophyta</taxon>
        <taxon>Embryophyta</taxon>
        <taxon>Tracheophyta</taxon>
        <taxon>Spermatophyta</taxon>
        <taxon>Magnoliopsida</taxon>
        <taxon>eudicotyledons</taxon>
        <taxon>Gunneridae</taxon>
        <taxon>Pentapetalae</taxon>
        <taxon>asterids</taxon>
        <taxon>lamiids</taxon>
        <taxon>Lamiales</taxon>
        <taxon>Gesneriaceae</taxon>
        <taxon>Didymocarpoideae</taxon>
        <taxon>Trichosporeae</taxon>
        <taxon>Loxocarpinae</taxon>
        <taxon>Dorcoceras</taxon>
    </lineage>
</organism>
<proteinExistence type="predicted"/>
<protein>
    <submittedName>
        <fullName evidence="2">Uncharacterized protein</fullName>
    </submittedName>
</protein>